<evidence type="ECO:0000256" key="4">
    <source>
        <dbReference type="ARBA" id="ARBA00022737"/>
    </source>
</evidence>
<feature type="domain" description="ABC transmembrane type-1" evidence="11">
    <location>
        <begin position="104"/>
        <end position="372"/>
    </location>
</feature>
<keyword evidence="4" id="KW-0677">Repeat</keyword>
<dbReference type="AlphaFoldDB" id="A0AAN7SP48"/>
<dbReference type="PROSITE" id="PS00211">
    <property type="entry name" value="ABC_TRANSPORTER_1"/>
    <property type="match status" value="2"/>
</dbReference>
<dbReference type="FunFam" id="3.40.50.300:FF:000163">
    <property type="entry name" value="Multidrug resistance-associated protein member 4"/>
    <property type="match status" value="1"/>
</dbReference>
<sequence length="1249" mass="140904">MDCQKQKIRKTNPRENANLLSIVFYRFVFDTLRTGARRDLNVDDIYKVLDNFQSEKLCKRLEKEWKRELKKKNPSILKAFLRMFGVEFALWGVGIFFFTMIVNSVVQPILTGKLMTYFEPGDNVSKPQAFAYIVGIVASTISLILYDNTYLFSVLAIGLKLRMACSSLIYKKCLKLNLNLNPEYESGKAVTLITKDVSQFGDAADFGHMLIFSLPRLLIIVCVMYKAIGSTALVGAGCLFALIPLNLLFGKLTSTYRLKTAAKTDKRVKVTQEIITAMRIIKMYTWESFFSKYVNKLRIKEIKNLRILYYVKSWAFSIGEMGCRLAFYVCVITYISLGNHINADNAFVVVSSFGALQMIFSVFVPIGITQMAELQASLQRITNFLMLEEIPLRQDDDCSIENVGKISVNNVTIKTAKDVVVLEKIDLNIEKGLTLVTGPTGSGKSTLLKLFLGDITKGDGKVDVYGAISYAAQDQWLFPATIRQNILFGEEYDQKRYREVIEICALQKDIDSFPQGDGTLITDKGLNLSKGQKARINLARAVYKRADIYLIDDCFSSVDSGVASHIFSECIKRFLKGHTCILVTHNSSLIEYTDHLLILAKKTVKYVDKRECQNDFKMLPYIDANTNEFYEEIEPVLDDDKTEHSALLEERVNTRNNMYEETKQAGVVDKKIYYTYFMSAGGFKMIFLVLLAAIAAQAAASSADYFVSFWVDIERGLGEFKLNGTSNSTEYKQLEESRSEIIKLYSLVILLTAVFTILRSIVFFLFTTKASTNIHNSVLDKLLKSNMVFFDSNLSGNVLNRFSRDLGIIDEQMPLITFECVWIFLALIAIFIVVSSVNIYFVIPSIAFMVILYFGRRYYMKTGRSLRRLEGAARSPVIGHLNATMEGLTTIRANAAQKILKNEFDKHQDHYTSVMYMNLSTIFGFGLYLDLACACYIAIITLTFLFLKTDAQAGKIGLAITQSMSITGILQRGVRVWSELENHMTSTERFLEYNDVKAESRTGKIIDDWPKKGSITYKNVNLIYAPHSERVLKDINLNIQPKEKIGVVGRTGAGKTSIISTLFRMYDFEGIITVDDVDITTLSINYLRSKISIIPQDPILFSGTIRSNLDPYSEYSDTVLWNALGEVEMKNSISSLNNIIYEGGFDFSVGEKQLFCLARAIICNNNILVLDEATANIDTQTDFIIQNIIKKKFCDCTIITIAHKLNTVLDSDKVLVMDSGKVVQFGPPAELLKDQNGSFYVMLKSSGLI</sequence>
<evidence type="ECO:0000256" key="1">
    <source>
        <dbReference type="ARBA" id="ARBA00004141"/>
    </source>
</evidence>
<dbReference type="CDD" id="cd03244">
    <property type="entry name" value="ABCC_MRP_domain2"/>
    <property type="match status" value="1"/>
</dbReference>
<feature type="transmembrane region" description="Helical" evidence="9">
    <location>
        <begin position="129"/>
        <end position="146"/>
    </location>
</feature>
<dbReference type="GO" id="GO:0140359">
    <property type="term" value="F:ABC-type transporter activity"/>
    <property type="evidence" value="ECO:0007669"/>
    <property type="project" value="InterPro"/>
</dbReference>
<dbReference type="InterPro" id="IPR011527">
    <property type="entry name" value="ABC1_TM_dom"/>
</dbReference>
<accession>A0AAN7SP48</accession>
<dbReference type="Gene3D" id="3.40.50.300">
    <property type="entry name" value="P-loop containing nucleotide triphosphate hydrolases"/>
    <property type="match status" value="2"/>
</dbReference>
<evidence type="ECO:0000256" key="7">
    <source>
        <dbReference type="ARBA" id="ARBA00022989"/>
    </source>
</evidence>
<dbReference type="CDD" id="cd18579">
    <property type="entry name" value="ABC_6TM_ABCC_D1"/>
    <property type="match status" value="1"/>
</dbReference>
<evidence type="ECO:0000259" key="11">
    <source>
        <dbReference type="PROSITE" id="PS50929"/>
    </source>
</evidence>
<feature type="transmembrane region" description="Helical" evidence="9">
    <location>
        <begin position="217"/>
        <end position="249"/>
    </location>
</feature>
<keyword evidence="13" id="KW-1185">Reference proteome</keyword>
<dbReference type="PANTHER" id="PTHR24223:SF448">
    <property type="entry name" value="FI20146P1-RELATED"/>
    <property type="match status" value="1"/>
</dbReference>
<dbReference type="FunFam" id="1.20.1560.10:FF:000014">
    <property type="entry name" value="Multidrug resistance-associated protein member 4"/>
    <property type="match status" value="1"/>
</dbReference>
<dbReference type="InterPro" id="IPR017871">
    <property type="entry name" value="ABC_transporter-like_CS"/>
</dbReference>
<feature type="domain" description="ABC transporter" evidence="10">
    <location>
        <begin position="1017"/>
        <end position="1244"/>
    </location>
</feature>
<dbReference type="PROSITE" id="PS50929">
    <property type="entry name" value="ABC_TM1F"/>
    <property type="match status" value="2"/>
</dbReference>
<dbReference type="InterPro" id="IPR003593">
    <property type="entry name" value="AAA+_ATPase"/>
</dbReference>
<evidence type="ECO:0000259" key="10">
    <source>
        <dbReference type="PROSITE" id="PS50893"/>
    </source>
</evidence>
<feature type="transmembrane region" description="Helical" evidence="9">
    <location>
        <begin position="839"/>
        <end position="859"/>
    </location>
</feature>
<feature type="transmembrane region" description="Helical" evidence="9">
    <location>
        <begin position="813"/>
        <end position="833"/>
    </location>
</feature>
<dbReference type="FunFam" id="1.20.1560.10:FF:000026">
    <property type="entry name" value="Multidrug resistance-associated protein lethal(2)03659"/>
    <property type="match status" value="1"/>
</dbReference>
<proteinExistence type="predicted"/>
<feature type="transmembrane region" description="Helical" evidence="9">
    <location>
        <begin position="307"/>
        <end position="335"/>
    </location>
</feature>
<dbReference type="GO" id="GO:0016020">
    <property type="term" value="C:membrane"/>
    <property type="evidence" value="ECO:0007669"/>
    <property type="project" value="UniProtKB-SubCell"/>
</dbReference>
<dbReference type="Gene3D" id="1.20.1560.10">
    <property type="entry name" value="ABC transporter type 1, transmembrane domain"/>
    <property type="match status" value="2"/>
</dbReference>
<keyword evidence="3 9" id="KW-0812">Transmembrane</keyword>
<gene>
    <name evidence="12" type="ORF">RN001_008089</name>
</gene>
<evidence type="ECO:0000256" key="9">
    <source>
        <dbReference type="SAM" id="Phobius"/>
    </source>
</evidence>
<feature type="domain" description="ABC transporter" evidence="10">
    <location>
        <begin position="406"/>
        <end position="626"/>
    </location>
</feature>
<evidence type="ECO:0000313" key="13">
    <source>
        <dbReference type="Proteomes" id="UP001353858"/>
    </source>
</evidence>
<keyword evidence="2" id="KW-0813">Transport</keyword>
<evidence type="ECO:0000256" key="3">
    <source>
        <dbReference type="ARBA" id="ARBA00022692"/>
    </source>
</evidence>
<protein>
    <submittedName>
        <fullName evidence="12">Uncharacterized protein</fullName>
    </submittedName>
</protein>
<feature type="transmembrane region" description="Helical" evidence="9">
    <location>
        <begin position="347"/>
        <end position="368"/>
    </location>
</feature>
<dbReference type="PANTHER" id="PTHR24223">
    <property type="entry name" value="ATP-BINDING CASSETTE SUB-FAMILY C"/>
    <property type="match status" value="1"/>
</dbReference>
<dbReference type="Pfam" id="PF00664">
    <property type="entry name" value="ABC_membrane"/>
    <property type="match status" value="2"/>
</dbReference>
<dbReference type="InterPro" id="IPR003439">
    <property type="entry name" value="ABC_transporter-like_ATP-bd"/>
</dbReference>
<keyword evidence="6" id="KW-0067">ATP-binding</keyword>
<dbReference type="InterPro" id="IPR044746">
    <property type="entry name" value="ABCC_6TM_D1"/>
</dbReference>
<dbReference type="InterPro" id="IPR027417">
    <property type="entry name" value="P-loop_NTPase"/>
</dbReference>
<dbReference type="InterPro" id="IPR044726">
    <property type="entry name" value="ABCC_6TM_D2"/>
</dbReference>
<evidence type="ECO:0000313" key="12">
    <source>
        <dbReference type="EMBL" id="KAK4879943.1"/>
    </source>
</evidence>
<keyword evidence="7 9" id="KW-1133">Transmembrane helix</keyword>
<evidence type="ECO:0000256" key="5">
    <source>
        <dbReference type="ARBA" id="ARBA00022741"/>
    </source>
</evidence>
<dbReference type="SMART" id="SM00382">
    <property type="entry name" value="AAA"/>
    <property type="match status" value="2"/>
</dbReference>
<feature type="transmembrane region" description="Helical" evidence="9">
    <location>
        <begin position="673"/>
        <end position="700"/>
    </location>
</feature>
<dbReference type="InterPro" id="IPR050173">
    <property type="entry name" value="ABC_transporter_C-like"/>
</dbReference>
<keyword evidence="5" id="KW-0547">Nucleotide-binding</keyword>
<evidence type="ECO:0000256" key="6">
    <source>
        <dbReference type="ARBA" id="ARBA00022840"/>
    </source>
</evidence>
<dbReference type="SUPFAM" id="SSF90123">
    <property type="entry name" value="ABC transporter transmembrane region"/>
    <property type="match status" value="2"/>
</dbReference>
<feature type="transmembrane region" description="Helical" evidence="9">
    <location>
        <begin position="744"/>
        <end position="766"/>
    </location>
</feature>
<organism evidence="12 13">
    <name type="scientific">Aquatica leii</name>
    <dbReference type="NCBI Taxonomy" id="1421715"/>
    <lineage>
        <taxon>Eukaryota</taxon>
        <taxon>Metazoa</taxon>
        <taxon>Ecdysozoa</taxon>
        <taxon>Arthropoda</taxon>
        <taxon>Hexapoda</taxon>
        <taxon>Insecta</taxon>
        <taxon>Pterygota</taxon>
        <taxon>Neoptera</taxon>
        <taxon>Endopterygota</taxon>
        <taxon>Coleoptera</taxon>
        <taxon>Polyphaga</taxon>
        <taxon>Elateriformia</taxon>
        <taxon>Elateroidea</taxon>
        <taxon>Lampyridae</taxon>
        <taxon>Luciolinae</taxon>
        <taxon>Aquatica</taxon>
    </lineage>
</organism>
<reference evidence="13" key="1">
    <citation type="submission" date="2023-01" db="EMBL/GenBank/DDBJ databases">
        <title>Key to firefly adult light organ development and bioluminescence: homeobox transcription factors regulate luciferase expression and transportation to peroxisome.</title>
        <authorList>
            <person name="Fu X."/>
        </authorList>
    </citation>
    <scope>NUCLEOTIDE SEQUENCE [LARGE SCALE GENOMIC DNA]</scope>
</reference>
<dbReference type="CDD" id="cd18580">
    <property type="entry name" value="ABC_6TM_ABCC_D2"/>
    <property type="match status" value="1"/>
</dbReference>
<evidence type="ECO:0000256" key="2">
    <source>
        <dbReference type="ARBA" id="ARBA00022448"/>
    </source>
</evidence>
<feature type="transmembrane region" description="Helical" evidence="9">
    <location>
        <begin position="925"/>
        <end position="947"/>
    </location>
</feature>
<dbReference type="Pfam" id="PF00005">
    <property type="entry name" value="ABC_tran"/>
    <property type="match status" value="2"/>
</dbReference>
<dbReference type="InterPro" id="IPR036640">
    <property type="entry name" value="ABC1_TM_sf"/>
</dbReference>
<dbReference type="PROSITE" id="PS50893">
    <property type="entry name" value="ABC_TRANSPORTER_2"/>
    <property type="match status" value="2"/>
</dbReference>
<dbReference type="FunFam" id="3.40.50.300:FF:000973">
    <property type="entry name" value="Multidrug resistance-associated protein 4"/>
    <property type="match status" value="1"/>
</dbReference>
<comment type="caution">
    <text evidence="12">The sequence shown here is derived from an EMBL/GenBank/DDBJ whole genome shotgun (WGS) entry which is preliminary data.</text>
</comment>
<comment type="subcellular location">
    <subcellularLocation>
        <location evidence="1">Membrane</location>
        <topology evidence="1">Multi-pass membrane protein</topology>
    </subcellularLocation>
</comment>
<feature type="transmembrane region" description="Helical" evidence="9">
    <location>
        <begin position="88"/>
        <end position="109"/>
    </location>
</feature>
<dbReference type="CDD" id="cd03250">
    <property type="entry name" value="ABCC_MRP_domain1"/>
    <property type="match status" value="1"/>
</dbReference>
<dbReference type="Proteomes" id="UP001353858">
    <property type="component" value="Unassembled WGS sequence"/>
</dbReference>
<dbReference type="GO" id="GO:0005524">
    <property type="term" value="F:ATP binding"/>
    <property type="evidence" value="ECO:0007669"/>
    <property type="project" value="UniProtKB-KW"/>
</dbReference>
<dbReference type="GO" id="GO:0016887">
    <property type="term" value="F:ATP hydrolysis activity"/>
    <property type="evidence" value="ECO:0007669"/>
    <property type="project" value="InterPro"/>
</dbReference>
<evidence type="ECO:0000256" key="8">
    <source>
        <dbReference type="ARBA" id="ARBA00023136"/>
    </source>
</evidence>
<dbReference type="SUPFAM" id="SSF52540">
    <property type="entry name" value="P-loop containing nucleoside triphosphate hydrolases"/>
    <property type="match status" value="2"/>
</dbReference>
<dbReference type="EMBL" id="JARPUR010000003">
    <property type="protein sequence ID" value="KAK4879943.1"/>
    <property type="molecule type" value="Genomic_DNA"/>
</dbReference>
<keyword evidence="8 9" id="KW-0472">Membrane</keyword>
<feature type="domain" description="ABC transmembrane type-1" evidence="11">
    <location>
        <begin position="687"/>
        <end position="982"/>
    </location>
</feature>
<name>A0AAN7SP48_9COLE</name>